<evidence type="ECO:0000313" key="3">
    <source>
        <dbReference type="Proteomes" id="UP000800039"/>
    </source>
</evidence>
<feature type="chain" id="PRO_5040226489" evidence="1">
    <location>
        <begin position="20"/>
        <end position="290"/>
    </location>
</feature>
<evidence type="ECO:0000256" key="1">
    <source>
        <dbReference type="SAM" id="SignalP"/>
    </source>
</evidence>
<dbReference type="EMBL" id="ML976614">
    <property type="protein sequence ID" value="KAF1849906.1"/>
    <property type="molecule type" value="Genomic_DNA"/>
</dbReference>
<dbReference type="GeneID" id="63848725"/>
<dbReference type="Proteomes" id="UP000800039">
    <property type="component" value="Unassembled WGS sequence"/>
</dbReference>
<organism evidence="2 3">
    <name type="scientific">Cucurbitaria berberidis CBS 394.84</name>
    <dbReference type="NCBI Taxonomy" id="1168544"/>
    <lineage>
        <taxon>Eukaryota</taxon>
        <taxon>Fungi</taxon>
        <taxon>Dikarya</taxon>
        <taxon>Ascomycota</taxon>
        <taxon>Pezizomycotina</taxon>
        <taxon>Dothideomycetes</taxon>
        <taxon>Pleosporomycetidae</taxon>
        <taxon>Pleosporales</taxon>
        <taxon>Pleosporineae</taxon>
        <taxon>Cucurbitariaceae</taxon>
        <taxon>Cucurbitaria</taxon>
    </lineage>
</organism>
<dbReference type="RefSeq" id="XP_040792469.1">
    <property type="nucleotide sequence ID" value="XM_040931473.1"/>
</dbReference>
<name>A0A9P4LBS2_9PLEO</name>
<sequence>MNLSLAFLFLSHLLCSVQSLRFIIPRADPPQLGIQRSTFTQHTHGGKLYNWYMYSAVVTYSDNVNTLFKDDAQVAGLAYQAFEEALRLSQDPFSVTGVAVLLVGNQAIFATTLKNFGNTGVLDTRYQFPPNFFYDIIPSNAALHQQLLACQIAYGGRNFKHIHKGNCGEIVAMQIWHLANPEKVWPKDAGARTAFWSNTGQTWPPCNANDAPNAWGCKQWAGYNGISWPQRNFVGKDSVTLSTHTPVQSVSYNSLWCEGWEERANNRPPSPDLDEGIDSDEWEAAMQGLN</sequence>
<keyword evidence="3" id="KW-1185">Reference proteome</keyword>
<accession>A0A9P4LBS2</accession>
<evidence type="ECO:0000313" key="2">
    <source>
        <dbReference type="EMBL" id="KAF1849906.1"/>
    </source>
</evidence>
<reference evidence="2" key="1">
    <citation type="submission" date="2020-01" db="EMBL/GenBank/DDBJ databases">
        <authorList>
            <consortium name="DOE Joint Genome Institute"/>
            <person name="Haridas S."/>
            <person name="Albert R."/>
            <person name="Binder M."/>
            <person name="Bloem J."/>
            <person name="Labutti K."/>
            <person name="Salamov A."/>
            <person name="Andreopoulos B."/>
            <person name="Baker S.E."/>
            <person name="Barry K."/>
            <person name="Bills G."/>
            <person name="Bluhm B.H."/>
            <person name="Cannon C."/>
            <person name="Castanera R."/>
            <person name="Culley D.E."/>
            <person name="Daum C."/>
            <person name="Ezra D."/>
            <person name="Gonzalez J.B."/>
            <person name="Henrissat B."/>
            <person name="Kuo A."/>
            <person name="Liang C."/>
            <person name="Lipzen A."/>
            <person name="Lutzoni F."/>
            <person name="Magnuson J."/>
            <person name="Mondo S."/>
            <person name="Nolan M."/>
            <person name="Ohm R."/>
            <person name="Pangilinan J."/>
            <person name="Park H.-J."/>
            <person name="Ramirez L."/>
            <person name="Alfaro M."/>
            <person name="Sun H."/>
            <person name="Tritt A."/>
            <person name="Yoshinaga Y."/>
            <person name="Zwiers L.-H."/>
            <person name="Turgeon B.G."/>
            <person name="Goodwin S.B."/>
            <person name="Spatafora J.W."/>
            <person name="Crous P.W."/>
            <person name="Grigoriev I.V."/>
        </authorList>
    </citation>
    <scope>NUCLEOTIDE SEQUENCE</scope>
    <source>
        <strain evidence="2">CBS 394.84</strain>
    </source>
</reference>
<feature type="signal peptide" evidence="1">
    <location>
        <begin position="1"/>
        <end position="19"/>
    </location>
</feature>
<dbReference type="AlphaFoldDB" id="A0A9P4LBS2"/>
<keyword evidence="1" id="KW-0732">Signal</keyword>
<dbReference type="OrthoDB" id="10454658at2759"/>
<proteinExistence type="predicted"/>
<protein>
    <submittedName>
        <fullName evidence="2">Uncharacterized protein</fullName>
    </submittedName>
</protein>
<gene>
    <name evidence="2" type="ORF">K460DRAFT_350038</name>
</gene>
<comment type="caution">
    <text evidence="2">The sequence shown here is derived from an EMBL/GenBank/DDBJ whole genome shotgun (WGS) entry which is preliminary data.</text>
</comment>